<keyword evidence="2" id="KW-0808">Transferase</keyword>
<sequence length="244" mass="27706">MNRLSSVIRRINVFNIISRYSGTAPLKTSISDESLSYIYNVGIRNSPIKEDLLNETKQLYPEIAQMSTDRIEGDFIEILIQSLNAKKCLEVGVFTGFSSLCAALGLPDDGKIIALDISDEFTSIARKYWERAGVSHKIDLKIGPALDNLHNLRREGHENSFDFAFLDADKENYLKYYENIIPLMRKGGVVLIDNIIFHNRVVDETNNGEDVKCLRLLNEWVTRDKRVKSVALPFADGIFMVTKK</sequence>
<dbReference type="InterPro" id="IPR029063">
    <property type="entry name" value="SAM-dependent_MTases_sf"/>
</dbReference>
<evidence type="ECO:0000256" key="1">
    <source>
        <dbReference type="ARBA" id="ARBA00022603"/>
    </source>
</evidence>
<evidence type="ECO:0000313" key="6">
    <source>
        <dbReference type="Proteomes" id="UP001162131"/>
    </source>
</evidence>
<dbReference type="PANTHER" id="PTHR10509">
    <property type="entry name" value="O-METHYLTRANSFERASE-RELATED"/>
    <property type="match status" value="1"/>
</dbReference>
<dbReference type="Gene3D" id="3.40.50.150">
    <property type="entry name" value="Vaccinia Virus protein VP39"/>
    <property type="match status" value="1"/>
</dbReference>
<evidence type="ECO:0000256" key="2">
    <source>
        <dbReference type="ARBA" id="ARBA00022679"/>
    </source>
</evidence>
<evidence type="ECO:0000313" key="5">
    <source>
        <dbReference type="EMBL" id="CAG9312181.1"/>
    </source>
</evidence>
<organism evidence="5 6">
    <name type="scientific">Blepharisma stoltei</name>
    <dbReference type="NCBI Taxonomy" id="1481888"/>
    <lineage>
        <taxon>Eukaryota</taxon>
        <taxon>Sar</taxon>
        <taxon>Alveolata</taxon>
        <taxon>Ciliophora</taxon>
        <taxon>Postciliodesmatophora</taxon>
        <taxon>Heterotrichea</taxon>
        <taxon>Heterotrichida</taxon>
        <taxon>Blepharismidae</taxon>
        <taxon>Blepharisma</taxon>
    </lineage>
</organism>
<dbReference type="InterPro" id="IPR002935">
    <property type="entry name" value="SAM_O-MeTrfase"/>
</dbReference>
<dbReference type="PROSITE" id="PS51682">
    <property type="entry name" value="SAM_OMT_I"/>
    <property type="match status" value="1"/>
</dbReference>
<dbReference type="GO" id="GO:0032259">
    <property type="term" value="P:methylation"/>
    <property type="evidence" value="ECO:0007669"/>
    <property type="project" value="UniProtKB-KW"/>
</dbReference>
<keyword evidence="3" id="KW-0949">S-adenosyl-L-methionine</keyword>
<keyword evidence="6" id="KW-1185">Reference proteome</keyword>
<dbReference type="InterPro" id="IPR050362">
    <property type="entry name" value="Cation-dep_OMT"/>
</dbReference>
<dbReference type="Proteomes" id="UP001162131">
    <property type="component" value="Unassembled WGS sequence"/>
</dbReference>
<dbReference type="AlphaFoldDB" id="A0AAU9ICM1"/>
<protein>
    <recommendedName>
        <fullName evidence="7">Caffeoyl-CoA O-methyltransferase</fullName>
    </recommendedName>
</protein>
<dbReference type="CDD" id="cd02440">
    <property type="entry name" value="AdoMet_MTases"/>
    <property type="match status" value="1"/>
</dbReference>
<comment type="similarity">
    <text evidence="4">Belongs to the class I-like SAM-binding methyltransferase superfamily. Cation-dependent O-methyltransferase family.</text>
</comment>
<reference evidence="5" key="1">
    <citation type="submission" date="2021-09" db="EMBL/GenBank/DDBJ databases">
        <authorList>
            <consortium name="AG Swart"/>
            <person name="Singh M."/>
            <person name="Singh A."/>
            <person name="Seah K."/>
            <person name="Emmerich C."/>
        </authorList>
    </citation>
    <scope>NUCLEOTIDE SEQUENCE</scope>
    <source>
        <strain evidence="5">ATCC30299</strain>
    </source>
</reference>
<name>A0AAU9ICM1_9CILI</name>
<dbReference type="GO" id="GO:0008171">
    <property type="term" value="F:O-methyltransferase activity"/>
    <property type="evidence" value="ECO:0007669"/>
    <property type="project" value="InterPro"/>
</dbReference>
<dbReference type="GO" id="GO:0008757">
    <property type="term" value="F:S-adenosylmethionine-dependent methyltransferase activity"/>
    <property type="evidence" value="ECO:0007669"/>
    <property type="project" value="TreeGrafter"/>
</dbReference>
<proteinExistence type="inferred from homology"/>
<accession>A0AAU9ICM1</accession>
<evidence type="ECO:0000256" key="4">
    <source>
        <dbReference type="ARBA" id="ARBA00023453"/>
    </source>
</evidence>
<evidence type="ECO:0008006" key="7">
    <source>
        <dbReference type="Google" id="ProtNLM"/>
    </source>
</evidence>
<dbReference type="PANTHER" id="PTHR10509:SF14">
    <property type="entry name" value="CAFFEOYL-COA O-METHYLTRANSFERASE 3-RELATED"/>
    <property type="match status" value="1"/>
</dbReference>
<gene>
    <name evidence="5" type="ORF">BSTOLATCC_MIC5429</name>
</gene>
<comment type="caution">
    <text evidence="5">The sequence shown here is derived from an EMBL/GenBank/DDBJ whole genome shotgun (WGS) entry which is preliminary data.</text>
</comment>
<dbReference type="Pfam" id="PF01596">
    <property type="entry name" value="Methyltransf_3"/>
    <property type="match status" value="1"/>
</dbReference>
<evidence type="ECO:0000256" key="3">
    <source>
        <dbReference type="ARBA" id="ARBA00022691"/>
    </source>
</evidence>
<dbReference type="EMBL" id="CAJZBQ010000005">
    <property type="protein sequence ID" value="CAG9312181.1"/>
    <property type="molecule type" value="Genomic_DNA"/>
</dbReference>
<keyword evidence="1" id="KW-0489">Methyltransferase</keyword>
<dbReference type="SUPFAM" id="SSF53335">
    <property type="entry name" value="S-adenosyl-L-methionine-dependent methyltransferases"/>
    <property type="match status" value="1"/>
</dbReference>